<dbReference type="WBParaSite" id="PgB04_g121_t11">
    <property type="protein sequence ID" value="PgB04_g121_t11"/>
    <property type="gene ID" value="PgB04_g121"/>
</dbReference>
<reference evidence="2 3" key="1">
    <citation type="submission" date="2022-11" db="UniProtKB">
        <authorList>
            <consortium name="WormBaseParasite"/>
        </authorList>
    </citation>
    <scope>IDENTIFICATION</scope>
</reference>
<keyword evidence="1" id="KW-1185">Reference proteome</keyword>
<accession>A0A914ZJ49</accession>
<sequence>MLDAIFRWYIKVSVLVGALFRCSVDELRERAVGGIRLCGSVVVFLEKALHLWTHGSFRGASTVNVVSGSINAITAQELMKSWQRIVRMNAFKRCHVSKVTCIKRRSRTNV</sequence>
<protein>
    <submittedName>
        <fullName evidence="2 3">Secreted protein</fullName>
    </submittedName>
</protein>
<dbReference type="WBParaSite" id="PgB04_g121_t13">
    <property type="protein sequence ID" value="PgB04_g121_t13"/>
    <property type="gene ID" value="PgB04_g121"/>
</dbReference>
<dbReference type="AlphaFoldDB" id="A0A914ZJ49"/>
<dbReference type="Proteomes" id="UP000887569">
    <property type="component" value="Unplaced"/>
</dbReference>
<evidence type="ECO:0000313" key="1">
    <source>
        <dbReference type="Proteomes" id="UP000887569"/>
    </source>
</evidence>
<proteinExistence type="predicted"/>
<dbReference type="WBParaSite" id="PgB04_g121_t22">
    <property type="protein sequence ID" value="PgB04_g121_t22"/>
    <property type="gene ID" value="PgB04_g121"/>
</dbReference>
<dbReference type="WBParaSite" id="PgB04_g121_t09">
    <property type="protein sequence ID" value="PgB04_g121_t09"/>
    <property type="gene ID" value="PgB04_g121"/>
</dbReference>
<organism evidence="1 4">
    <name type="scientific">Parascaris univalens</name>
    <name type="common">Nematode worm</name>
    <dbReference type="NCBI Taxonomy" id="6257"/>
    <lineage>
        <taxon>Eukaryota</taxon>
        <taxon>Metazoa</taxon>
        <taxon>Ecdysozoa</taxon>
        <taxon>Nematoda</taxon>
        <taxon>Chromadorea</taxon>
        <taxon>Rhabditida</taxon>
        <taxon>Spirurina</taxon>
        <taxon>Ascaridomorpha</taxon>
        <taxon>Ascaridoidea</taxon>
        <taxon>Ascarididae</taxon>
        <taxon>Parascaris</taxon>
    </lineage>
</organism>
<evidence type="ECO:0000313" key="4">
    <source>
        <dbReference type="WBParaSite" id="PgB04_g121_t13"/>
    </source>
</evidence>
<dbReference type="WBParaSite" id="PgB04_g121_t21">
    <property type="protein sequence ID" value="PgB04_g121_t21"/>
    <property type="gene ID" value="PgB04_g121"/>
</dbReference>
<dbReference type="WBParaSite" id="PgB04_g121_t18">
    <property type="protein sequence ID" value="PgB04_g121_t18"/>
    <property type="gene ID" value="PgB04_g121"/>
</dbReference>
<evidence type="ECO:0000313" key="3">
    <source>
        <dbReference type="WBParaSite" id="PgB04_g121_t11"/>
    </source>
</evidence>
<name>A0A914ZJ49_PARUN</name>
<dbReference type="WBParaSite" id="PgB04_g121_t16">
    <property type="protein sequence ID" value="PgB04_g121_t16"/>
    <property type="gene ID" value="PgB04_g121"/>
</dbReference>
<dbReference type="WBParaSite" id="PgB04_g121_t15">
    <property type="protein sequence ID" value="PgB04_g121_t15"/>
    <property type="gene ID" value="PgB04_g121"/>
</dbReference>
<evidence type="ECO:0000313" key="2">
    <source>
        <dbReference type="WBParaSite" id="PgB04_g121_t09"/>
    </source>
</evidence>
<dbReference type="WBParaSite" id="PgB04_g121_t12">
    <property type="protein sequence ID" value="PgB04_g121_t12"/>
    <property type="gene ID" value="PgB04_g121"/>
</dbReference>
<dbReference type="WBParaSite" id="PgB04_g121_t19">
    <property type="protein sequence ID" value="PgB04_g121_t19"/>
    <property type="gene ID" value="PgB04_g121"/>
</dbReference>
<dbReference type="WBParaSite" id="PgB04_g121_t17">
    <property type="protein sequence ID" value="PgB04_g121_t17"/>
    <property type="gene ID" value="PgB04_g121"/>
</dbReference>